<comment type="caution">
    <text evidence="2">The sequence shown here is derived from an EMBL/GenBank/DDBJ whole genome shotgun (WGS) entry which is preliminary data.</text>
</comment>
<keyword evidence="1" id="KW-1133">Transmembrane helix</keyword>
<reference evidence="3" key="1">
    <citation type="submission" date="2017-05" db="EMBL/GenBank/DDBJ databases">
        <title>Streptomyces olivochromogenes NBRC 3561 whole genome shotgun sequence.</title>
        <authorList>
            <person name="Dohra H."/>
            <person name="Kodani S."/>
        </authorList>
    </citation>
    <scope>NUCLEOTIDE SEQUENCE [LARGE SCALE GENOMIC DNA]</scope>
    <source>
        <strain evidence="3">NBRC 3561</strain>
    </source>
</reference>
<sequence>MKPVKLLMACWRAAAAKCVPLALTLMLIDLVNDGLTWDSVSGELVFSPLTWGILTFATAAVGVRSLRRRAGAAGIPLSVEALDDRQTHVLRPVPVSDGWQERVREKLAASERAFLVAEKGHEEIHFRWRPGRGKQSVWGSMSFDAPSGDVVLDVRDGEGLLGVAGLGKGSSFAAVCQIAGATGLASGTARG</sequence>
<protein>
    <submittedName>
        <fullName evidence="2">Uncharacterized protein</fullName>
    </submittedName>
</protein>
<evidence type="ECO:0000313" key="3">
    <source>
        <dbReference type="Proteomes" id="UP000217446"/>
    </source>
</evidence>
<organism evidence="2 3">
    <name type="scientific">Streptomyces olivochromogenes</name>
    <dbReference type="NCBI Taxonomy" id="1963"/>
    <lineage>
        <taxon>Bacteria</taxon>
        <taxon>Bacillati</taxon>
        <taxon>Actinomycetota</taxon>
        <taxon>Actinomycetes</taxon>
        <taxon>Kitasatosporales</taxon>
        <taxon>Streptomycetaceae</taxon>
        <taxon>Streptomyces</taxon>
    </lineage>
</organism>
<evidence type="ECO:0000313" key="2">
    <source>
        <dbReference type="EMBL" id="GAX50251.1"/>
    </source>
</evidence>
<dbReference type="RefSeq" id="WP_067370308.1">
    <property type="nucleotide sequence ID" value="NZ_BDQI01000002.1"/>
</dbReference>
<gene>
    <name evidence="2" type="ORF">SO3561_01748</name>
</gene>
<name>A0A250V7V9_STROL</name>
<dbReference type="EMBL" id="BDQI01000002">
    <property type="protein sequence ID" value="GAX50251.1"/>
    <property type="molecule type" value="Genomic_DNA"/>
</dbReference>
<feature type="transmembrane region" description="Helical" evidence="1">
    <location>
        <begin position="40"/>
        <end position="63"/>
    </location>
</feature>
<accession>A0A250V7V9</accession>
<keyword evidence="1" id="KW-0812">Transmembrane</keyword>
<dbReference type="Proteomes" id="UP000217446">
    <property type="component" value="Unassembled WGS sequence"/>
</dbReference>
<evidence type="ECO:0000256" key="1">
    <source>
        <dbReference type="SAM" id="Phobius"/>
    </source>
</evidence>
<proteinExistence type="predicted"/>
<keyword evidence="1" id="KW-0472">Membrane</keyword>
<dbReference type="AlphaFoldDB" id="A0A250V7V9"/>
<keyword evidence="3" id="KW-1185">Reference proteome</keyword>